<reference evidence="2 3" key="2">
    <citation type="journal article" date="2019" name="G3 (Bethesda)">
        <title>Hybrid Assembly of the Genome of the Entomopathogenic Nematode Steinernema carpocapsae Identifies the X-Chromosome.</title>
        <authorList>
            <person name="Serra L."/>
            <person name="Macchietto M."/>
            <person name="Macias-Munoz A."/>
            <person name="McGill C.J."/>
            <person name="Rodriguez I.M."/>
            <person name="Rodriguez B."/>
            <person name="Murad R."/>
            <person name="Mortazavi A."/>
        </authorList>
    </citation>
    <scope>NUCLEOTIDE SEQUENCE [LARGE SCALE GENOMIC DNA]</scope>
    <source>
        <strain evidence="2 3">ALL</strain>
    </source>
</reference>
<evidence type="ECO:0000313" key="2">
    <source>
        <dbReference type="EMBL" id="TKR87497.1"/>
    </source>
</evidence>
<name>A0A4U5NVC8_STECR</name>
<accession>A0A4U5NVC8</accession>
<dbReference type="EMBL" id="AZBU02000003">
    <property type="protein sequence ID" value="TKR87497.1"/>
    <property type="molecule type" value="Genomic_DNA"/>
</dbReference>
<evidence type="ECO:0000313" key="3">
    <source>
        <dbReference type="Proteomes" id="UP000298663"/>
    </source>
</evidence>
<feature type="compositionally biased region" description="Basic and acidic residues" evidence="1">
    <location>
        <begin position="110"/>
        <end position="120"/>
    </location>
</feature>
<evidence type="ECO:0008006" key="4">
    <source>
        <dbReference type="Google" id="ProtNLM"/>
    </source>
</evidence>
<sequence length="231" mass="25705">MAPTPPQAVDNGRSSGDQPRDVRDVEDEEEYERDGWRIGFDVAFHGVGRTAENGDEESEEEFATGFGTPPIAAAEDSTSEFESDPESDVETEPRNPTEGAPDGYVALRTIIEDPRDRPEVSEDDEEEKEAETKPENVPNLHFSHSFVSPGISKDFQQALEDANSVYSNHSCLELATVPSSSGQPINMDKHKITEIRKIMANVSIPEPYWAKDLGDTKVLELLEKLKRKEKD</sequence>
<feature type="compositionally biased region" description="Acidic residues" evidence="1">
    <location>
        <begin position="77"/>
        <end position="90"/>
    </location>
</feature>
<dbReference type="Proteomes" id="UP000298663">
    <property type="component" value="Unassembled WGS sequence"/>
</dbReference>
<feature type="region of interest" description="Disordered" evidence="1">
    <location>
        <begin position="1"/>
        <end position="35"/>
    </location>
</feature>
<evidence type="ECO:0000256" key="1">
    <source>
        <dbReference type="SAM" id="MobiDB-lite"/>
    </source>
</evidence>
<feature type="region of interest" description="Disordered" evidence="1">
    <location>
        <begin position="48"/>
        <end position="141"/>
    </location>
</feature>
<organism evidence="2 3">
    <name type="scientific">Steinernema carpocapsae</name>
    <name type="common">Entomopathogenic nematode</name>
    <dbReference type="NCBI Taxonomy" id="34508"/>
    <lineage>
        <taxon>Eukaryota</taxon>
        <taxon>Metazoa</taxon>
        <taxon>Ecdysozoa</taxon>
        <taxon>Nematoda</taxon>
        <taxon>Chromadorea</taxon>
        <taxon>Rhabditida</taxon>
        <taxon>Tylenchina</taxon>
        <taxon>Panagrolaimomorpha</taxon>
        <taxon>Strongyloidoidea</taxon>
        <taxon>Steinernematidae</taxon>
        <taxon>Steinernema</taxon>
    </lineage>
</organism>
<protein>
    <recommendedName>
        <fullName evidence="4">Male-enhanced antigen 1</fullName>
    </recommendedName>
</protein>
<dbReference type="Pfam" id="PF06910">
    <property type="entry name" value="MEA1"/>
    <property type="match status" value="1"/>
</dbReference>
<dbReference type="OrthoDB" id="5593200at2759"/>
<proteinExistence type="predicted"/>
<reference evidence="2 3" key="1">
    <citation type="journal article" date="2015" name="Genome Biol.">
        <title>Comparative genomics of Steinernema reveals deeply conserved gene regulatory networks.</title>
        <authorList>
            <person name="Dillman A.R."/>
            <person name="Macchietto M."/>
            <person name="Porter C.F."/>
            <person name="Rogers A."/>
            <person name="Williams B."/>
            <person name="Antoshechkin I."/>
            <person name="Lee M.M."/>
            <person name="Goodwin Z."/>
            <person name="Lu X."/>
            <person name="Lewis E.E."/>
            <person name="Goodrich-Blair H."/>
            <person name="Stock S.P."/>
            <person name="Adams B.J."/>
            <person name="Sternberg P.W."/>
            <person name="Mortazavi A."/>
        </authorList>
    </citation>
    <scope>NUCLEOTIDE SEQUENCE [LARGE SCALE GENOMIC DNA]</scope>
    <source>
        <strain evidence="2 3">ALL</strain>
    </source>
</reference>
<gene>
    <name evidence="2" type="ORF">L596_011886</name>
</gene>
<feature type="compositionally biased region" description="Acidic residues" evidence="1">
    <location>
        <begin position="53"/>
        <end position="62"/>
    </location>
</feature>
<dbReference type="AlphaFoldDB" id="A0A4U5NVC8"/>
<comment type="caution">
    <text evidence="2">The sequence shown here is derived from an EMBL/GenBank/DDBJ whole genome shotgun (WGS) entry which is preliminary data.</text>
</comment>
<keyword evidence="3" id="KW-1185">Reference proteome</keyword>